<keyword evidence="2" id="KW-1185">Reference proteome</keyword>
<proteinExistence type="predicted"/>
<gene>
    <name evidence="1" type="ORF">Aph01nite_64730</name>
</gene>
<sequence>MPVQDGVGQKCGGVAAIGSVTASTTRRDSPHSRAGRLMREWTTSTRVAADAMTRRSSARASQAVTARSRWTALASLSLSRTRVPPGGNGSRGARYTVGLFPPGLVELVA</sequence>
<name>A0A919QG40_9ACTN</name>
<dbReference type="EMBL" id="BOOA01000073">
    <property type="protein sequence ID" value="GIH28163.1"/>
    <property type="molecule type" value="Genomic_DNA"/>
</dbReference>
<evidence type="ECO:0000313" key="2">
    <source>
        <dbReference type="Proteomes" id="UP000640052"/>
    </source>
</evidence>
<accession>A0A919QG40</accession>
<organism evidence="1 2">
    <name type="scientific">Acrocarpospora phusangensis</name>
    <dbReference type="NCBI Taxonomy" id="1070424"/>
    <lineage>
        <taxon>Bacteria</taxon>
        <taxon>Bacillati</taxon>
        <taxon>Actinomycetota</taxon>
        <taxon>Actinomycetes</taxon>
        <taxon>Streptosporangiales</taxon>
        <taxon>Streptosporangiaceae</taxon>
        <taxon>Acrocarpospora</taxon>
    </lineage>
</organism>
<reference evidence="1" key="1">
    <citation type="submission" date="2021-01" db="EMBL/GenBank/DDBJ databases">
        <title>Whole genome shotgun sequence of Acrocarpospora phusangensis NBRC 108782.</title>
        <authorList>
            <person name="Komaki H."/>
            <person name="Tamura T."/>
        </authorList>
    </citation>
    <scope>NUCLEOTIDE SEQUENCE</scope>
    <source>
        <strain evidence="1">NBRC 108782</strain>
    </source>
</reference>
<comment type="caution">
    <text evidence="1">The sequence shown here is derived from an EMBL/GenBank/DDBJ whole genome shotgun (WGS) entry which is preliminary data.</text>
</comment>
<dbReference type="Proteomes" id="UP000640052">
    <property type="component" value="Unassembled WGS sequence"/>
</dbReference>
<evidence type="ECO:0000313" key="1">
    <source>
        <dbReference type="EMBL" id="GIH28163.1"/>
    </source>
</evidence>
<dbReference type="AlphaFoldDB" id="A0A919QG40"/>
<protein>
    <submittedName>
        <fullName evidence="1">Uncharacterized protein</fullName>
    </submittedName>
</protein>